<dbReference type="EMBL" id="JBBNAG010000002">
    <property type="protein sequence ID" value="KAK9158482.1"/>
    <property type="molecule type" value="Genomic_DNA"/>
</dbReference>
<accession>A0AAP0PVZ8</accession>
<feature type="region of interest" description="Disordered" evidence="1">
    <location>
        <begin position="68"/>
        <end position="102"/>
    </location>
</feature>
<comment type="caution">
    <text evidence="2">The sequence shown here is derived from an EMBL/GenBank/DDBJ whole genome shotgun (WGS) entry which is preliminary data.</text>
</comment>
<sequence>MISLPTQQKTSPQNFHFHIYPPKKQERQDSIHKEEEPHISSDCCLFLLLMLRRRRWWRWRRSVVCGGMEQQRSEGHGAKAGDGEEGGGEEAGVGGGRGEGAEVEEMGAEGEVPEPVAAMMEGSAWRRSHSMVSPSDRWPSSRVSWKIRAAHIAGMRTRRPRPFTFVWRSLVEDLVRWLWTAIWVDCAVDGGGGELCRRTNSDPI</sequence>
<protein>
    <submittedName>
        <fullName evidence="2">Uncharacterized protein</fullName>
    </submittedName>
</protein>
<dbReference type="AlphaFoldDB" id="A0AAP0PVZ8"/>
<feature type="compositionally biased region" description="Gly residues" evidence="1">
    <location>
        <begin position="89"/>
        <end position="98"/>
    </location>
</feature>
<evidence type="ECO:0000313" key="3">
    <source>
        <dbReference type="Proteomes" id="UP001419268"/>
    </source>
</evidence>
<keyword evidence="3" id="KW-1185">Reference proteome</keyword>
<proteinExistence type="predicted"/>
<dbReference type="Proteomes" id="UP001419268">
    <property type="component" value="Unassembled WGS sequence"/>
</dbReference>
<organism evidence="2 3">
    <name type="scientific">Stephania cephalantha</name>
    <dbReference type="NCBI Taxonomy" id="152367"/>
    <lineage>
        <taxon>Eukaryota</taxon>
        <taxon>Viridiplantae</taxon>
        <taxon>Streptophyta</taxon>
        <taxon>Embryophyta</taxon>
        <taxon>Tracheophyta</taxon>
        <taxon>Spermatophyta</taxon>
        <taxon>Magnoliopsida</taxon>
        <taxon>Ranunculales</taxon>
        <taxon>Menispermaceae</taxon>
        <taxon>Menispermoideae</taxon>
        <taxon>Cissampelideae</taxon>
        <taxon>Stephania</taxon>
    </lineage>
</organism>
<feature type="compositionally biased region" description="Basic and acidic residues" evidence="1">
    <location>
        <begin position="71"/>
        <end position="82"/>
    </location>
</feature>
<evidence type="ECO:0000256" key="1">
    <source>
        <dbReference type="SAM" id="MobiDB-lite"/>
    </source>
</evidence>
<evidence type="ECO:0000313" key="2">
    <source>
        <dbReference type="EMBL" id="KAK9158482.1"/>
    </source>
</evidence>
<gene>
    <name evidence="2" type="ORF">Scep_005056</name>
</gene>
<reference evidence="2 3" key="1">
    <citation type="submission" date="2024-01" db="EMBL/GenBank/DDBJ databases">
        <title>Genome assemblies of Stephania.</title>
        <authorList>
            <person name="Yang L."/>
        </authorList>
    </citation>
    <scope>NUCLEOTIDE SEQUENCE [LARGE SCALE GENOMIC DNA]</scope>
    <source>
        <strain evidence="2">JXDWG</strain>
        <tissue evidence="2">Leaf</tissue>
    </source>
</reference>
<name>A0AAP0PVZ8_9MAGN</name>